<organism evidence="1 2">
    <name type="scientific">Streptococcus suis</name>
    <dbReference type="NCBI Taxonomy" id="1307"/>
    <lineage>
        <taxon>Bacteria</taxon>
        <taxon>Bacillati</taxon>
        <taxon>Bacillota</taxon>
        <taxon>Bacilli</taxon>
        <taxon>Lactobacillales</taxon>
        <taxon>Streptococcaceae</taxon>
        <taxon>Streptococcus</taxon>
    </lineage>
</organism>
<dbReference type="RefSeq" id="WP_015646360.1">
    <property type="nucleotide sequence ID" value="NZ_CZFX01000044.1"/>
</dbReference>
<gene>
    <name evidence="1" type="ORF">ERS132444_00465</name>
</gene>
<accession>A0A0Z8EIT0</accession>
<name>A0A0Z8EIT0_STRSU</name>
<dbReference type="AlphaFoldDB" id="A0A0Z8EIT0"/>
<proteinExistence type="predicted"/>
<reference evidence="1 2" key="1">
    <citation type="submission" date="2016-02" db="EMBL/GenBank/DDBJ databases">
        <authorList>
            <consortium name="Pathogen Informatics"/>
        </authorList>
    </citation>
    <scope>NUCLEOTIDE SEQUENCE [LARGE SCALE GENOMIC DNA]</scope>
    <source>
        <strain evidence="1 2">LSS82</strain>
    </source>
</reference>
<sequence length="70" mass="8221">MIIRKYQTSDEKGWVYCKALSYLFSPFFDDRETEKPELMTDVYDHRVEWVAEVDGSNGLGNRLRLEMGLA</sequence>
<evidence type="ECO:0000313" key="1">
    <source>
        <dbReference type="EMBL" id="CYV49401.1"/>
    </source>
</evidence>
<protein>
    <submittedName>
        <fullName evidence="1">Acetyltransferase</fullName>
    </submittedName>
</protein>
<dbReference type="GO" id="GO:0016740">
    <property type="term" value="F:transferase activity"/>
    <property type="evidence" value="ECO:0007669"/>
    <property type="project" value="UniProtKB-KW"/>
</dbReference>
<dbReference type="EMBL" id="FIIF01000002">
    <property type="protein sequence ID" value="CYV49401.1"/>
    <property type="molecule type" value="Genomic_DNA"/>
</dbReference>
<evidence type="ECO:0000313" key="2">
    <source>
        <dbReference type="Proteomes" id="UP000074825"/>
    </source>
</evidence>
<dbReference type="Proteomes" id="UP000074825">
    <property type="component" value="Unassembled WGS sequence"/>
</dbReference>
<keyword evidence="1" id="KW-0808">Transferase</keyword>